<dbReference type="SMART" id="SM00248">
    <property type="entry name" value="ANK"/>
    <property type="match status" value="4"/>
</dbReference>
<keyword evidence="1" id="KW-1133">Transmembrane helix</keyword>
<dbReference type="PANTHER" id="PTHR24177">
    <property type="entry name" value="CASKIN"/>
    <property type="match status" value="1"/>
</dbReference>
<accession>A0A5J5AWR6</accession>
<dbReference type="InterPro" id="IPR002110">
    <property type="entry name" value="Ankyrin_rpt"/>
</dbReference>
<feature type="transmembrane region" description="Helical" evidence="1">
    <location>
        <begin position="632"/>
        <end position="656"/>
    </location>
</feature>
<dbReference type="PANTHER" id="PTHR24177:SF292">
    <property type="entry name" value="ANKYRIN REPEAT FAMILY PROTEIN-RELATED"/>
    <property type="match status" value="1"/>
</dbReference>
<dbReference type="SUPFAM" id="SSF48403">
    <property type="entry name" value="Ankyrin repeat"/>
    <property type="match status" value="1"/>
</dbReference>
<reference evidence="3 4" key="1">
    <citation type="submission" date="2019-09" db="EMBL/GenBank/DDBJ databases">
        <title>A chromosome-level genome assembly of the Chinese tupelo Nyssa sinensis.</title>
        <authorList>
            <person name="Yang X."/>
            <person name="Kang M."/>
            <person name="Yang Y."/>
            <person name="Xiong H."/>
            <person name="Wang M."/>
            <person name="Zhang Z."/>
            <person name="Wang Z."/>
            <person name="Wu H."/>
            <person name="Ma T."/>
            <person name="Liu J."/>
            <person name="Xi Z."/>
        </authorList>
    </citation>
    <scope>NUCLEOTIDE SEQUENCE [LARGE SCALE GENOMIC DNA]</scope>
    <source>
        <strain evidence="3">J267</strain>
        <tissue evidence="3">Leaf</tissue>
    </source>
</reference>
<keyword evidence="1" id="KW-0472">Membrane</keyword>
<dbReference type="Proteomes" id="UP000325577">
    <property type="component" value="Linkage Group LG18"/>
</dbReference>
<evidence type="ECO:0000313" key="3">
    <source>
        <dbReference type="EMBL" id="KAA8534266.1"/>
    </source>
</evidence>
<dbReference type="Pfam" id="PF12796">
    <property type="entry name" value="Ank_2"/>
    <property type="match status" value="1"/>
</dbReference>
<feature type="transmembrane region" description="Helical" evidence="1">
    <location>
        <begin position="662"/>
        <end position="683"/>
    </location>
</feature>
<keyword evidence="1" id="KW-0812">Transmembrane</keyword>
<feature type="domain" description="PGG" evidence="2">
    <location>
        <begin position="543"/>
        <end position="656"/>
    </location>
</feature>
<dbReference type="Pfam" id="PF13962">
    <property type="entry name" value="PGG"/>
    <property type="match status" value="1"/>
</dbReference>
<dbReference type="FunFam" id="1.25.40.20:FF:000412">
    <property type="entry name" value="Ankyrin repeat-containing protein ITN1 isoform C"/>
    <property type="match status" value="1"/>
</dbReference>
<dbReference type="GO" id="GO:0016020">
    <property type="term" value="C:membrane"/>
    <property type="evidence" value="ECO:0007669"/>
    <property type="project" value="TreeGrafter"/>
</dbReference>
<dbReference type="Gene3D" id="1.25.40.20">
    <property type="entry name" value="Ankyrin repeat-containing domain"/>
    <property type="match status" value="2"/>
</dbReference>
<feature type="transmembrane region" description="Helical" evidence="1">
    <location>
        <begin position="589"/>
        <end position="612"/>
    </location>
</feature>
<dbReference type="InterPro" id="IPR036770">
    <property type="entry name" value="Ankyrin_rpt-contain_sf"/>
</dbReference>
<keyword evidence="4" id="KW-1185">Reference proteome</keyword>
<feature type="transmembrane region" description="Helical" evidence="1">
    <location>
        <begin position="549"/>
        <end position="569"/>
    </location>
</feature>
<name>A0A5J5AWR6_9ASTE</name>
<evidence type="ECO:0000256" key="1">
    <source>
        <dbReference type="SAM" id="Phobius"/>
    </source>
</evidence>
<protein>
    <recommendedName>
        <fullName evidence="2">PGG domain-containing protein</fullName>
    </recommendedName>
</protein>
<dbReference type="OrthoDB" id="1921232at2759"/>
<gene>
    <name evidence="3" type="ORF">F0562_031783</name>
</gene>
<evidence type="ECO:0000313" key="4">
    <source>
        <dbReference type="Proteomes" id="UP000325577"/>
    </source>
</evidence>
<dbReference type="EMBL" id="CM018041">
    <property type="protein sequence ID" value="KAA8534266.1"/>
    <property type="molecule type" value="Genomic_DNA"/>
</dbReference>
<proteinExistence type="predicted"/>
<sequence length="709" mass="79007">MMNKGSLGKLKHIPSIRQLFPPIQSDKGTNTSPEAQDTLYMQFQNQQSCTVPAFYPDRNLIEGPQRNSAPTFQPVPFYFSSGQSSGSNANSVNGQFGAESFPSPETVSDSVPNFGHRGPMNLNMYLPLYRAALKGDWEEAKCFLIMHPHAKCTWITKGRETALHIAAGARHTKFVEELVNMMSAEALELQNKDNNTALFFAAASGITRIAEVMVNKNKDLPGIRGSLGVTPLYIAALVGHREMVWYLNSVTDSTYLMLDDFFGLLVAAITTDLFDFALHILQLHPELAIRHGRNGETALHVLAQKPSAFASGSYLGIWETCIYPWIHVELPDQSKCPSNSSIDDLSLTGLLWLAIKLRVPGVKAVYEKKSSHIQALELVKCLWNDALSQDESHIGDSLKIPSKTLFIATRFGIVEFVATLVSSYPELIWMVDDENRSLFHIAVMHRREKIFSMIYEIGAHKDLITAYRDHDNNNMLHLAGKLAPSYLLNVVSGAALQMQRELLWFKEVEKIVQPINKVIRNSEDRTPHMLFTEEHKGLLKEGEKWMKNTASSCMLVATLITTVMFAAVFTVPGGNNNNNGIPIFLQDKAFIVFAISDGFALFSSVTSVLLFLSILTSRYAEEDFLKSLPQRLAIGIAALFLSIVTMLIAFTATFFIVLGHQWAWIVIPLALIACVPIMVFAFLQFPLLVDTIHSTFGSGIFFSESKYLI</sequence>
<evidence type="ECO:0000259" key="2">
    <source>
        <dbReference type="Pfam" id="PF13962"/>
    </source>
</evidence>
<dbReference type="InterPro" id="IPR026961">
    <property type="entry name" value="PGG_dom"/>
</dbReference>
<organism evidence="3 4">
    <name type="scientific">Nyssa sinensis</name>
    <dbReference type="NCBI Taxonomy" id="561372"/>
    <lineage>
        <taxon>Eukaryota</taxon>
        <taxon>Viridiplantae</taxon>
        <taxon>Streptophyta</taxon>
        <taxon>Embryophyta</taxon>
        <taxon>Tracheophyta</taxon>
        <taxon>Spermatophyta</taxon>
        <taxon>Magnoliopsida</taxon>
        <taxon>eudicotyledons</taxon>
        <taxon>Gunneridae</taxon>
        <taxon>Pentapetalae</taxon>
        <taxon>asterids</taxon>
        <taxon>Cornales</taxon>
        <taxon>Nyssaceae</taxon>
        <taxon>Nyssa</taxon>
    </lineage>
</organism>
<dbReference type="AlphaFoldDB" id="A0A5J5AWR6"/>